<evidence type="ECO:0000256" key="4">
    <source>
        <dbReference type="ARBA" id="ARBA00023284"/>
    </source>
</evidence>
<keyword evidence="8" id="KW-1185">Reference proteome</keyword>
<dbReference type="SUPFAM" id="SSF52833">
    <property type="entry name" value="Thioredoxin-like"/>
    <property type="match status" value="1"/>
</dbReference>
<comment type="caution">
    <text evidence="7">The sequence shown here is derived from an EMBL/GenBank/DDBJ whole genome shotgun (WGS) entry which is preliminary data.</text>
</comment>
<comment type="subcellular location">
    <subcellularLocation>
        <location evidence="1">Cell envelope</location>
    </subcellularLocation>
</comment>
<dbReference type="Pfam" id="PF00578">
    <property type="entry name" value="AhpC-TSA"/>
    <property type="match status" value="1"/>
</dbReference>
<evidence type="ECO:0000256" key="2">
    <source>
        <dbReference type="ARBA" id="ARBA00022748"/>
    </source>
</evidence>
<dbReference type="PROSITE" id="PS00194">
    <property type="entry name" value="THIOREDOXIN_1"/>
    <property type="match status" value="1"/>
</dbReference>
<evidence type="ECO:0000256" key="5">
    <source>
        <dbReference type="SAM" id="SignalP"/>
    </source>
</evidence>
<dbReference type="Proteomes" id="UP001500582">
    <property type="component" value="Unassembled WGS sequence"/>
</dbReference>
<dbReference type="InterPro" id="IPR000866">
    <property type="entry name" value="AhpC/TSA"/>
</dbReference>
<dbReference type="InterPro" id="IPR013766">
    <property type="entry name" value="Thioredoxin_domain"/>
</dbReference>
<accession>A0ABP8H2G8</accession>
<feature type="signal peptide" evidence="5">
    <location>
        <begin position="1"/>
        <end position="23"/>
    </location>
</feature>
<keyword evidence="3" id="KW-1015">Disulfide bond</keyword>
<dbReference type="PROSITE" id="PS51352">
    <property type="entry name" value="THIOREDOXIN_2"/>
    <property type="match status" value="1"/>
</dbReference>
<dbReference type="InterPro" id="IPR025380">
    <property type="entry name" value="DUF4369"/>
</dbReference>
<dbReference type="PROSITE" id="PS51257">
    <property type="entry name" value="PROKAR_LIPOPROTEIN"/>
    <property type="match status" value="1"/>
</dbReference>
<feature type="chain" id="PRO_5045754758" evidence="5">
    <location>
        <begin position="24"/>
        <end position="374"/>
    </location>
</feature>
<protein>
    <submittedName>
        <fullName evidence="7">TlpA disulfide reductase family protein</fullName>
    </submittedName>
</protein>
<dbReference type="InterPro" id="IPR036249">
    <property type="entry name" value="Thioredoxin-like_sf"/>
</dbReference>
<keyword evidence="4" id="KW-0676">Redox-active center</keyword>
<dbReference type="InterPro" id="IPR017937">
    <property type="entry name" value="Thioredoxin_CS"/>
</dbReference>
<evidence type="ECO:0000313" key="8">
    <source>
        <dbReference type="Proteomes" id="UP001500582"/>
    </source>
</evidence>
<sequence length="374" mass="42285">MRNSLKYIAIVLIAAFVSSCAHDENSFHIAGKLANPGPIKTAYLLRLDSTQLTVVDTGKLDEKGEFELKYSSAYQNLYKIRLAETSYDLIAKNGDDITFSTEFANGKGPVNIKGSEEAKELEEFNKISNFWGNKNSRLGLEYEQATQKLSNKDSLLEVYRPVFQKNVRDYEKEIIGFISKNKESFTAFYASTSLDPRENEQQLVAYADAIKGKFSDNPFVQKFLKQMAIIKPVSVGQKAPDFTIPGLDEKPINLADYKGKYVMIDFWASWCPPCRKENPNIVKQYAIYHPKGFNILGISLDDKVPAWKNAIEKDKLTWNHASDLSSFNGPVERLYQIESIPSNFIIDPQGVIVAKNITGVLLEDFLKKTFNKPQ</sequence>
<feature type="domain" description="Thioredoxin" evidence="6">
    <location>
        <begin position="233"/>
        <end position="374"/>
    </location>
</feature>
<name>A0ABP8H2G8_9SPHI</name>
<dbReference type="PANTHER" id="PTHR42852:SF6">
    <property type="entry name" value="THIOL:DISULFIDE INTERCHANGE PROTEIN DSBE"/>
    <property type="match status" value="1"/>
</dbReference>
<dbReference type="EMBL" id="BAABFT010000013">
    <property type="protein sequence ID" value="GAA4333460.1"/>
    <property type="molecule type" value="Genomic_DNA"/>
</dbReference>
<proteinExistence type="predicted"/>
<keyword evidence="5" id="KW-0732">Signal</keyword>
<dbReference type="Pfam" id="PF14289">
    <property type="entry name" value="DUF4369"/>
    <property type="match status" value="1"/>
</dbReference>
<evidence type="ECO:0000259" key="6">
    <source>
        <dbReference type="PROSITE" id="PS51352"/>
    </source>
</evidence>
<gene>
    <name evidence="7" type="ORF">GCM10023149_40240</name>
</gene>
<keyword evidence="2" id="KW-0201">Cytochrome c-type biogenesis</keyword>
<reference evidence="8" key="1">
    <citation type="journal article" date="2019" name="Int. J. Syst. Evol. Microbiol.">
        <title>The Global Catalogue of Microorganisms (GCM) 10K type strain sequencing project: providing services to taxonomists for standard genome sequencing and annotation.</title>
        <authorList>
            <consortium name="The Broad Institute Genomics Platform"/>
            <consortium name="The Broad Institute Genome Sequencing Center for Infectious Disease"/>
            <person name="Wu L."/>
            <person name="Ma J."/>
        </authorList>
    </citation>
    <scope>NUCLEOTIDE SEQUENCE [LARGE SCALE GENOMIC DNA]</scope>
    <source>
        <strain evidence="8">JCM 17705</strain>
    </source>
</reference>
<dbReference type="PANTHER" id="PTHR42852">
    <property type="entry name" value="THIOL:DISULFIDE INTERCHANGE PROTEIN DSBE"/>
    <property type="match status" value="1"/>
</dbReference>
<evidence type="ECO:0000256" key="1">
    <source>
        <dbReference type="ARBA" id="ARBA00004196"/>
    </source>
</evidence>
<dbReference type="Gene3D" id="3.40.30.10">
    <property type="entry name" value="Glutaredoxin"/>
    <property type="match status" value="1"/>
</dbReference>
<evidence type="ECO:0000313" key="7">
    <source>
        <dbReference type="EMBL" id="GAA4333460.1"/>
    </source>
</evidence>
<dbReference type="InterPro" id="IPR050553">
    <property type="entry name" value="Thioredoxin_ResA/DsbE_sf"/>
</dbReference>
<dbReference type="CDD" id="cd02966">
    <property type="entry name" value="TlpA_like_family"/>
    <property type="match status" value="1"/>
</dbReference>
<organism evidence="7 8">
    <name type="scientific">Mucilaginibacter gynuensis</name>
    <dbReference type="NCBI Taxonomy" id="1302236"/>
    <lineage>
        <taxon>Bacteria</taxon>
        <taxon>Pseudomonadati</taxon>
        <taxon>Bacteroidota</taxon>
        <taxon>Sphingobacteriia</taxon>
        <taxon>Sphingobacteriales</taxon>
        <taxon>Sphingobacteriaceae</taxon>
        <taxon>Mucilaginibacter</taxon>
    </lineage>
</organism>
<evidence type="ECO:0000256" key="3">
    <source>
        <dbReference type="ARBA" id="ARBA00023157"/>
    </source>
</evidence>